<reference evidence="1" key="2">
    <citation type="submission" date="2020-05" db="UniProtKB">
        <authorList>
            <consortium name="EnsemblMetazoa"/>
        </authorList>
    </citation>
    <scope>IDENTIFICATION</scope>
    <source>
        <strain evidence="1">IAEA</strain>
    </source>
</reference>
<evidence type="ECO:0000313" key="1">
    <source>
        <dbReference type="EnsemblMetazoa" id="GPPI042857-PA"/>
    </source>
</evidence>
<proteinExistence type="predicted"/>
<dbReference type="Proteomes" id="UP000092460">
    <property type="component" value="Unassembled WGS sequence"/>
</dbReference>
<accession>A0A1B0BWP7</accession>
<organism evidence="1 2">
    <name type="scientific">Glossina palpalis gambiensis</name>
    <dbReference type="NCBI Taxonomy" id="67801"/>
    <lineage>
        <taxon>Eukaryota</taxon>
        <taxon>Metazoa</taxon>
        <taxon>Ecdysozoa</taxon>
        <taxon>Arthropoda</taxon>
        <taxon>Hexapoda</taxon>
        <taxon>Insecta</taxon>
        <taxon>Pterygota</taxon>
        <taxon>Neoptera</taxon>
        <taxon>Endopterygota</taxon>
        <taxon>Diptera</taxon>
        <taxon>Brachycera</taxon>
        <taxon>Muscomorpha</taxon>
        <taxon>Hippoboscoidea</taxon>
        <taxon>Glossinidae</taxon>
        <taxon>Glossina</taxon>
    </lineage>
</organism>
<dbReference type="AlphaFoldDB" id="A0A1B0BWP7"/>
<evidence type="ECO:0000313" key="2">
    <source>
        <dbReference type="Proteomes" id="UP000092460"/>
    </source>
</evidence>
<protein>
    <submittedName>
        <fullName evidence="1">Uncharacterized protein</fullName>
    </submittedName>
</protein>
<name>A0A1B0BWP7_9MUSC</name>
<dbReference type="EnsemblMetazoa" id="GPPI042857-RA">
    <property type="protein sequence ID" value="GPPI042857-PA"/>
    <property type="gene ID" value="GPPI042857"/>
</dbReference>
<dbReference type="EMBL" id="JXJN01021905">
    <property type="status" value="NOT_ANNOTATED_CDS"/>
    <property type="molecule type" value="Genomic_DNA"/>
</dbReference>
<sequence length="449" mass="50935">MIWGNSSPSSNSAHPGLCKTYANYGGGNHSLLTLPRLLTLQEKHKADQLSRACIAGASIPTYPAAVDHATNFPEEMVNQLIQLAVNLPQPGGSTWQRVEDLSESDGIDPNILPGTMMIMLPGKAFTLFRNNNCRCTERLKNGFLRFFLPTLYFPNLEEEIRKSPPMRGPPREQHRTIKQYHQSMTREDDILCWRYDQRDQYRQYCYNTSTTLGHGCGRQGVTTSECCQREQRAEGTYQSTIFYRTREKTEQTIFETSRHSEHRWTTCATTSFITERILEKIQGRYPRMSHKANIHLVGGLKMPQTVLSPMQFRSLTTLLELIVMPKTIKEVIPGYNFLQAFATTITCPDRTASCPAKLQIDNAQCNTTVTSPIKETDEPKATDTEMKHTEINSGILTQGGIFSKPLTDSRLNVNTIIMFANLNQKYGRSEMAQTLLDQIVTSYPKRVVF</sequence>
<reference evidence="2" key="1">
    <citation type="submission" date="2015-01" db="EMBL/GenBank/DDBJ databases">
        <authorList>
            <person name="Aksoy S."/>
            <person name="Warren W."/>
            <person name="Wilson R.K."/>
        </authorList>
    </citation>
    <scope>NUCLEOTIDE SEQUENCE [LARGE SCALE GENOMIC DNA]</scope>
    <source>
        <strain evidence="2">IAEA</strain>
    </source>
</reference>
<dbReference type="VEuPathDB" id="VectorBase:GPPI042857"/>
<keyword evidence="2" id="KW-1185">Reference proteome</keyword>